<name>A0A291RF85_9NOCA</name>
<evidence type="ECO:0000313" key="1">
    <source>
        <dbReference type="EMBL" id="ATL66223.1"/>
    </source>
</evidence>
<dbReference type="AlphaFoldDB" id="A0A291RF85"/>
<organism evidence="1 2">
    <name type="scientific">Nocardia terpenica</name>
    <dbReference type="NCBI Taxonomy" id="455432"/>
    <lineage>
        <taxon>Bacteria</taxon>
        <taxon>Bacillati</taxon>
        <taxon>Actinomycetota</taxon>
        <taxon>Actinomycetes</taxon>
        <taxon>Mycobacteriales</taxon>
        <taxon>Nocardiaceae</taxon>
        <taxon>Nocardia</taxon>
    </lineage>
</organism>
<accession>A0A291RF85</accession>
<protein>
    <recommendedName>
        <fullName evidence="3">Toxin-antitoxin system YwqK family antitoxin</fullName>
    </recommendedName>
</protein>
<dbReference type="RefSeq" id="WP_098693426.1">
    <property type="nucleotide sequence ID" value="NZ_CP023778.1"/>
</dbReference>
<gene>
    <name evidence="1" type="ORF">CRH09_08445</name>
</gene>
<dbReference type="KEGG" id="ntp:CRH09_08445"/>
<evidence type="ECO:0000313" key="2">
    <source>
        <dbReference type="Proteomes" id="UP000221961"/>
    </source>
</evidence>
<sequence>MTKRINANFDPVSWDIDLRLVYQGEPFTGEVVETLGDQLLSQEFYVNGISHGPDREWWPDGTLESEGQMRNGRPYGIYRRWHENGRLASEKHFSDDGRLHTVLEWDEAGNPIDTDPRRRKTD</sequence>
<dbReference type="Proteomes" id="UP000221961">
    <property type="component" value="Chromosome"/>
</dbReference>
<dbReference type="SUPFAM" id="SSF82185">
    <property type="entry name" value="Histone H3 K4-specific methyltransferase SET7/9 N-terminal domain"/>
    <property type="match status" value="1"/>
</dbReference>
<dbReference type="EMBL" id="CP023778">
    <property type="protein sequence ID" value="ATL66223.1"/>
    <property type="molecule type" value="Genomic_DNA"/>
</dbReference>
<proteinExistence type="predicted"/>
<dbReference type="GeneID" id="88357436"/>
<evidence type="ECO:0008006" key="3">
    <source>
        <dbReference type="Google" id="ProtNLM"/>
    </source>
</evidence>
<reference evidence="1 2" key="1">
    <citation type="submission" date="2017-10" db="EMBL/GenBank/DDBJ databases">
        <title>Comparative genomics between pathogenic Norcardia.</title>
        <authorList>
            <person name="Zeng L."/>
        </authorList>
    </citation>
    <scope>NUCLEOTIDE SEQUENCE [LARGE SCALE GENOMIC DNA]</scope>
    <source>
        <strain evidence="1 2">NC_YFY_NT001</strain>
    </source>
</reference>
<dbReference type="Gene3D" id="2.20.110.10">
    <property type="entry name" value="Histone H3 K4-specific methyltransferase SET7/9 N-terminal domain"/>
    <property type="match status" value="1"/>
</dbReference>